<evidence type="ECO:0000259" key="1">
    <source>
        <dbReference type="Pfam" id="PF12697"/>
    </source>
</evidence>
<keyword evidence="3" id="KW-1185">Reference proteome</keyword>
<dbReference type="PRINTS" id="PR00111">
    <property type="entry name" value="ABHYDROLASE"/>
</dbReference>
<name>A0A316AIK1_9BACT</name>
<dbReference type="EMBL" id="QGDT01000006">
    <property type="protein sequence ID" value="PWJ57543.1"/>
    <property type="molecule type" value="Genomic_DNA"/>
</dbReference>
<dbReference type="SUPFAM" id="SSF53474">
    <property type="entry name" value="alpha/beta-Hydrolases"/>
    <property type="match status" value="1"/>
</dbReference>
<sequence>MYIYWKYNSTANYFHMIFQRKTLVLLHGHGMDDTIWDQLDAILNDSFTIVRPNISLFTACQTVEAYADELYRFLTSANIQKCTLIGHSMGGYIALEFAKKYPDMLVGFGLFHSTALADDESKKHQRNQTITLIRNYGTPSFLKNTAPNLFGQRYKASHPQKLQEHIDFFAKLPEAALIAGINAMRDRADNTEVLKEMKVPVLLILGMEDAFVSFESGMELSTLPERCYPFILAEAGHMGMIERPDATARMIRWFMGKL</sequence>
<gene>
    <name evidence="2" type="ORF">CLV98_10613</name>
</gene>
<dbReference type="AlphaFoldDB" id="A0A316AIK1"/>
<protein>
    <submittedName>
        <fullName evidence="2">Pimeloyl-ACP methyl ester carboxylesterase</fullName>
    </submittedName>
</protein>
<proteinExistence type="predicted"/>
<comment type="caution">
    <text evidence="2">The sequence shown here is derived from an EMBL/GenBank/DDBJ whole genome shotgun (WGS) entry which is preliminary data.</text>
</comment>
<evidence type="ECO:0000313" key="2">
    <source>
        <dbReference type="EMBL" id="PWJ57543.1"/>
    </source>
</evidence>
<dbReference type="InterPro" id="IPR000073">
    <property type="entry name" value="AB_hydrolase_1"/>
</dbReference>
<dbReference type="GO" id="GO:0016020">
    <property type="term" value="C:membrane"/>
    <property type="evidence" value="ECO:0007669"/>
    <property type="project" value="TreeGrafter"/>
</dbReference>
<dbReference type="Pfam" id="PF12697">
    <property type="entry name" value="Abhydrolase_6"/>
    <property type="match status" value="1"/>
</dbReference>
<accession>A0A316AIK1</accession>
<organism evidence="2 3">
    <name type="scientific">Dyadobacter jejuensis</name>
    <dbReference type="NCBI Taxonomy" id="1082580"/>
    <lineage>
        <taxon>Bacteria</taxon>
        <taxon>Pseudomonadati</taxon>
        <taxon>Bacteroidota</taxon>
        <taxon>Cytophagia</taxon>
        <taxon>Cytophagales</taxon>
        <taxon>Spirosomataceae</taxon>
        <taxon>Dyadobacter</taxon>
    </lineage>
</organism>
<evidence type="ECO:0000313" key="3">
    <source>
        <dbReference type="Proteomes" id="UP000245880"/>
    </source>
</evidence>
<dbReference type="PANTHER" id="PTHR43798:SF33">
    <property type="entry name" value="HYDROLASE, PUTATIVE (AFU_ORTHOLOGUE AFUA_2G14860)-RELATED"/>
    <property type="match status" value="1"/>
</dbReference>
<dbReference type="PANTHER" id="PTHR43798">
    <property type="entry name" value="MONOACYLGLYCEROL LIPASE"/>
    <property type="match status" value="1"/>
</dbReference>
<reference evidence="2 3" key="1">
    <citation type="submission" date="2018-03" db="EMBL/GenBank/DDBJ databases">
        <title>Genomic Encyclopedia of Archaeal and Bacterial Type Strains, Phase II (KMG-II): from individual species to whole genera.</title>
        <authorList>
            <person name="Goeker M."/>
        </authorList>
    </citation>
    <scope>NUCLEOTIDE SEQUENCE [LARGE SCALE GENOMIC DNA]</scope>
    <source>
        <strain evidence="2 3">DSM 100346</strain>
    </source>
</reference>
<dbReference type="Gene3D" id="3.40.50.1820">
    <property type="entry name" value="alpha/beta hydrolase"/>
    <property type="match status" value="1"/>
</dbReference>
<dbReference type="Proteomes" id="UP000245880">
    <property type="component" value="Unassembled WGS sequence"/>
</dbReference>
<dbReference type="InterPro" id="IPR050266">
    <property type="entry name" value="AB_hydrolase_sf"/>
</dbReference>
<dbReference type="InterPro" id="IPR029058">
    <property type="entry name" value="AB_hydrolase_fold"/>
</dbReference>
<feature type="domain" description="AB hydrolase-1" evidence="1">
    <location>
        <begin position="23"/>
        <end position="249"/>
    </location>
</feature>